<dbReference type="EMBL" id="JAFIQS020000009">
    <property type="protein sequence ID" value="KAH9477980.1"/>
    <property type="molecule type" value="Genomic_DNA"/>
</dbReference>
<evidence type="ECO:0000313" key="1">
    <source>
        <dbReference type="EMBL" id="KAH9477980.1"/>
    </source>
</evidence>
<dbReference type="Proteomes" id="UP000664032">
    <property type="component" value="Unassembled WGS sequence"/>
</dbReference>
<sequence length="1281" mass="140964">MAFDAHMADKHPPTFDCTICNRSYHALFALEDHYRGSAAHPNCVRCGRGFKDALACEEHQNNEHGDNFASHSTDSVVSSVSSNFVTTPPAIPSDDDPSTKENNELESLDSAEKMVLDCTNASDISPTSSQGSVQELIPQIEQGDTSPIDLQVDFRVSSPLTQVTPPFSPMSPSLLPRPGTDIEQYWTSRQNISASRRVLPLTNGVTTRIENPLSPGPGTWFGNRLPPRQSLLPPVALQPTINSPSLLPSPPISAQRPDFTSRLYPGSVRQHLRMQNEALGRQRMPGSDTRQWDFHSRDLTSSHTLTRYRGLGKPDESRWTLPLRREDVPPVVTTGDRPSIFYETLTPRAGTIASEGSPQSSDDILRQSPGSNKNETDTRPTSASSTPCISPVKYKITPSSDCPSPRSPDVVSPIGLGVLPSISPLPTTPIDLIDLDIPEARKPLPDSPISSRTSSPPHTNNSTSHEVASFLAASNTDPLATNSPLSTSSTKSFATSPQEPLNFAHHSPPAQTPPITPVALTVARTTSTSTNTSVTSKSNPNPLHCRVCLADSCDDITASMCGHIFCNRCITNAVIKTNRCPRVNRFPTMPGPGSHKKSKSKAPRSQENVRQIRMAEIDNAEGWNAIVTLLCDLFQLPDLTSRTGLKQVHTKFNTVFAKIEDVYQRNPQNYKLRGGIIGIFAKMCVDSLLRDKLFEKGVLGMITPLLEIDDTRHLALRCLSTITHHGGSNVRIEIAKYANVLAKLVRNLPDDEKVAELAVSTLAHSITAVTDGFPIPASPAVLKSIDMVEVLKSALEAVKRYHSDPLSLIDHAIELVCMSSMHTLNAFKAYPPAINFMIAGLRSKDWVTRATCLGGMLRLYQSEAEENPRIFDTRKLLTSIRRRIPDHLIDLQTDYGFARCEFYLLAKASGEFPKAMMACVQTHDFHALGLKLVELILAAEFSVVEGTFDAEDPVTGKRLNDNAGLPFKMWSESLPFCAQVIRKLGKPNEADIADILDLKYLIMTQRIPDAVALAKKCIERNPQQAYFHYAITLAADNVQGLRAAKKGLKCKLLTPFVKWQLTQRAVIHAADMGVKILQDMPDVGDKRWEEGIAFLSSACEDAKSFLEGAPPDNRYMKDVGYWYILLSMLLKDDLSADLHELKPDLERLKAADEFSIFMGLPPPKTELRLAQQTAVKHYPAAIKEFSRVFDLLDKCKGEAGCTAPDQDKLEDDLAAWLGDMKLKDGTMQSVGARCPGNIGQVKVSYDQLTLYRCSWCGNPSAMLRKCGGCAKTRHANFKLER</sequence>
<accession>A0ACB8GSL4</accession>
<name>A0ACB8GSL4_PSICU</name>
<evidence type="ECO:0000313" key="2">
    <source>
        <dbReference type="Proteomes" id="UP000664032"/>
    </source>
</evidence>
<keyword evidence="2" id="KW-1185">Reference proteome</keyword>
<reference evidence="1" key="1">
    <citation type="submission" date="2021-10" db="EMBL/GenBank/DDBJ databases">
        <title>Psilocybe cubensis genome.</title>
        <authorList>
            <person name="Mckernan K.J."/>
            <person name="Crawford S."/>
            <person name="Trippe A."/>
            <person name="Kane L.T."/>
            <person name="Mclaughlin S."/>
        </authorList>
    </citation>
    <scope>NUCLEOTIDE SEQUENCE</scope>
    <source>
        <strain evidence="1">MGC-MH-2018</strain>
    </source>
</reference>
<gene>
    <name evidence="1" type="ORF">JR316_0010213</name>
</gene>
<comment type="caution">
    <text evidence="1">The sequence shown here is derived from an EMBL/GenBank/DDBJ whole genome shotgun (WGS) entry which is preliminary data.</text>
</comment>
<protein>
    <submittedName>
        <fullName evidence="1">Uncharacterized protein</fullName>
    </submittedName>
</protein>
<organism evidence="1 2">
    <name type="scientific">Psilocybe cubensis</name>
    <name type="common">Psychedelic mushroom</name>
    <name type="synonym">Stropharia cubensis</name>
    <dbReference type="NCBI Taxonomy" id="181762"/>
    <lineage>
        <taxon>Eukaryota</taxon>
        <taxon>Fungi</taxon>
        <taxon>Dikarya</taxon>
        <taxon>Basidiomycota</taxon>
        <taxon>Agaricomycotina</taxon>
        <taxon>Agaricomycetes</taxon>
        <taxon>Agaricomycetidae</taxon>
        <taxon>Agaricales</taxon>
        <taxon>Agaricineae</taxon>
        <taxon>Strophariaceae</taxon>
        <taxon>Psilocybe</taxon>
    </lineage>
</organism>
<proteinExistence type="predicted"/>